<dbReference type="PANTHER" id="PTHR12932">
    <property type="entry name" value="P25 ALPHA-RELATED"/>
    <property type="match status" value="1"/>
</dbReference>
<dbReference type="Pfam" id="PF05517">
    <property type="entry name" value="p25-alpha"/>
    <property type="match status" value="1"/>
</dbReference>
<feature type="region of interest" description="Disordered" evidence="3">
    <location>
        <begin position="155"/>
        <end position="202"/>
    </location>
</feature>
<dbReference type="EMBL" id="GEZM01068530">
    <property type="protein sequence ID" value="JAV66908.1"/>
    <property type="molecule type" value="Transcribed_RNA"/>
</dbReference>
<gene>
    <name evidence="5" type="ORF">PPYR_10628</name>
</gene>
<dbReference type="EMBL" id="VVIM01000007">
    <property type="protein sequence ID" value="KAB0796567.1"/>
    <property type="molecule type" value="Genomic_DNA"/>
</dbReference>
<dbReference type="Proteomes" id="UP000327044">
    <property type="component" value="Unassembled WGS sequence"/>
</dbReference>
<reference evidence="5 6" key="2">
    <citation type="journal article" date="2018" name="Elife">
        <title>Firefly genomes illuminate parallel origins of bioluminescence in beetles.</title>
        <authorList>
            <person name="Fallon T.R."/>
            <person name="Lower S.E."/>
            <person name="Chang C.H."/>
            <person name="Bessho-Uehara M."/>
            <person name="Martin G.J."/>
            <person name="Bewick A.J."/>
            <person name="Behringer M."/>
            <person name="Debat H.J."/>
            <person name="Wong I."/>
            <person name="Day J.C."/>
            <person name="Suvorov A."/>
            <person name="Silva C.J."/>
            <person name="Stanger-Hall K.F."/>
            <person name="Hall D.W."/>
            <person name="Schmitz R.J."/>
            <person name="Nelson D.R."/>
            <person name="Lewis S.M."/>
            <person name="Shigenobu S."/>
            <person name="Bybee S.M."/>
            <person name="Larracuente A.M."/>
            <person name="Oba Y."/>
            <person name="Weng J.K."/>
        </authorList>
    </citation>
    <scope>NUCLEOTIDE SEQUENCE [LARGE SCALE GENOMIC DNA]</scope>
    <source>
        <strain evidence="5">1611_PpyrPB1</strain>
        <tissue evidence="5">Whole body</tissue>
    </source>
</reference>
<dbReference type="FunCoup" id="A0A1Y1L2A6">
    <property type="interactions" value="8"/>
</dbReference>
<dbReference type="InterPro" id="IPR011992">
    <property type="entry name" value="EF-hand-dom_pair"/>
</dbReference>
<feature type="compositionally biased region" description="Polar residues" evidence="3">
    <location>
        <begin position="188"/>
        <end position="202"/>
    </location>
</feature>
<evidence type="ECO:0000313" key="5">
    <source>
        <dbReference type="EMBL" id="KAB0796567.1"/>
    </source>
</evidence>
<dbReference type="SUPFAM" id="SSF47473">
    <property type="entry name" value="EF-hand"/>
    <property type="match status" value="1"/>
</dbReference>
<dbReference type="InterPro" id="IPR008907">
    <property type="entry name" value="TPP/p25"/>
</dbReference>
<organism evidence="4">
    <name type="scientific">Photinus pyralis</name>
    <name type="common">Common eastern firefly</name>
    <name type="synonym">Lampyris pyralis</name>
    <dbReference type="NCBI Taxonomy" id="7054"/>
    <lineage>
        <taxon>Eukaryota</taxon>
        <taxon>Metazoa</taxon>
        <taxon>Ecdysozoa</taxon>
        <taxon>Arthropoda</taxon>
        <taxon>Hexapoda</taxon>
        <taxon>Insecta</taxon>
        <taxon>Pterygota</taxon>
        <taxon>Neoptera</taxon>
        <taxon>Endopterygota</taxon>
        <taxon>Coleoptera</taxon>
        <taxon>Polyphaga</taxon>
        <taxon>Elateriformia</taxon>
        <taxon>Elateroidea</taxon>
        <taxon>Lampyridae</taxon>
        <taxon>Lampyrinae</taxon>
        <taxon>Photinus</taxon>
    </lineage>
</organism>
<reference evidence="4" key="1">
    <citation type="journal article" date="2016" name="Sci. Rep.">
        <title>Molecular characterization of firefly nuptial gifts: a multi-omics approach sheds light on postcopulatory sexual selection.</title>
        <authorList>
            <person name="Al-Wathiqui N."/>
            <person name="Fallon T.R."/>
            <person name="South A."/>
            <person name="Weng J.K."/>
            <person name="Lewis S.M."/>
        </authorList>
    </citation>
    <scope>NUCLEOTIDE SEQUENCE</scope>
</reference>
<name>A0A1Y1L2A6_PHOPY</name>
<keyword evidence="6" id="KW-1185">Reference proteome</keyword>
<reference evidence="5" key="3">
    <citation type="submission" date="2019-08" db="EMBL/GenBank/DDBJ databases">
        <authorList>
            <consortium name="Photinus pyralis genome working group"/>
            <person name="Fallon T.R."/>
            <person name="Sander Lower S.E."/>
            <person name="Weng J.-K."/>
        </authorList>
    </citation>
    <scope>NUCLEOTIDE SEQUENCE</scope>
    <source>
        <strain evidence="5">1611_PpyrPB1</strain>
        <tissue evidence="5">Whole body</tissue>
    </source>
</reference>
<dbReference type="GO" id="GO:0005874">
    <property type="term" value="C:microtubule"/>
    <property type="evidence" value="ECO:0007669"/>
    <property type="project" value="TreeGrafter"/>
</dbReference>
<feature type="compositionally biased region" description="Basic and acidic residues" evidence="3">
    <location>
        <begin position="166"/>
        <end position="184"/>
    </location>
</feature>
<dbReference type="InParanoid" id="A0A1Y1L2A6"/>
<dbReference type="FunFam" id="1.10.238.10:FF:000266">
    <property type="entry name" value="TPPP family protein"/>
    <property type="match status" value="1"/>
</dbReference>
<dbReference type="GO" id="GO:0032273">
    <property type="term" value="P:positive regulation of protein polymerization"/>
    <property type="evidence" value="ECO:0007669"/>
    <property type="project" value="TreeGrafter"/>
</dbReference>
<evidence type="ECO:0000313" key="6">
    <source>
        <dbReference type="Proteomes" id="UP000327044"/>
    </source>
</evidence>
<accession>A0A1Y1L2A6</accession>
<dbReference type="OrthoDB" id="548799at2759"/>
<evidence type="ECO:0000313" key="4">
    <source>
        <dbReference type="EMBL" id="JAV66908.1"/>
    </source>
</evidence>
<evidence type="ECO:0000256" key="3">
    <source>
        <dbReference type="SAM" id="MobiDB-lite"/>
    </source>
</evidence>
<evidence type="ECO:0000256" key="2">
    <source>
        <dbReference type="ARBA" id="ARBA00069104"/>
    </source>
</evidence>
<dbReference type="GO" id="GO:0001578">
    <property type="term" value="P:microtubule bundle formation"/>
    <property type="evidence" value="ECO:0007669"/>
    <property type="project" value="TreeGrafter"/>
</dbReference>
<evidence type="ECO:0000256" key="1">
    <source>
        <dbReference type="ARBA" id="ARBA00010994"/>
    </source>
</evidence>
<dbReference type="GO" id="GO:0046785">
    <property type="term" value="P:microtubule polymerization"/>
    <property type="evidence" value="ECO:0007669"/>
    <property type="project" value="InterPro"/>
</dbReference>
<protein>
    <recommendedName>
        <fullName evidence="2">Tubulin polymerization-promoting protein homolog</fullName>
    </recommendedName>
</protein>
<dbReference type="Gene3D" id="1.10.238.10">
    <property type="entry name" value="EF-hand"/>
    <property type="match status" value="1"/>
</dbReference>
<dbReference type="GO" id="GO:0015631">
    <property type="term" value="F:tubulin binding"/>
    <property type="evidence" value="ECO:0007669"/>
    <property type="project" value="InterPro"/>
</dbReference>
<sequence length="202" mass="21755">MSVETNGSIPTPELEKLKLENGEGDQGPASPTPSTPKTPTGASPMDYTSAFKAFSKFGDTKSDGKHITLSQSDKWMKQAKVIDGKKITTTDTGIYFKKLKSLKVTLDDYNKFLEDLAKNKKVEVEDIKAKLASCGTPGVTGVTPSKAAATVDRLTDTSKYTGSHKQRFDESGKGKGIAGRKDLPDSSGYVSGYQNKDTYGKK</sequence>
<dbReference type="AlphaFoldDB" id="A0A1Y1L2A6"/>
<dbReference type="PANTHER" id="PTHR12932:SF9">
    <property type="entry name" value="TUBULIN POLYMERIZATION-PROMOTING PROTEIN HOMOLOG"/>
    <property type="match status" value="1"/>
</dbReference>
<feature type="region of interest" description="Disordered" evidence="3">
    <location>
        <begin position="1"/>
        <end position="46"/>
    </location>
</feature>
<proteinExistence type="inferred from homology"/>
<comment type="similarity">
    <text evidence="1">Belongs to the TPPP family.</text>
</comment>